<dbReference type="Gene3D" id="3.40.50.1000">
    <property type="entry name" value="HAD superfamily/HAD-like"/>
    <property type="match status" value="1"/>
</dbReference>
<accession>A0A182VYS9</accession>
<dbReference type="Pfam" id="PF06888">
    <property type="entry name" value="Put_Phosphatase"/>
    <property type="match status" value="1"/>
</dbReference>
<name>A0A182VYS9_9DIPT</name>
<evidence type="ECO:0000256" key="2">
    <source>
        <dbReference type="ARBA" id="ARBA00008541"/>
    </source>
</evidence>
<evidence type="ECO:0000256" key="1">
    <source>
        <dbReference type="ARBA" id="ARBA00001946"/>
    </source>
</evidence>
<dbReference type="GO" id="GO:0016791">
    <property type="term" value="F:phosphatase activity"/>
    <property type="evidence" value="ECO:0007669"/>
    <property type="project" value="InterPro"/>
</dbReference>
<dbReference type="SUPFAM" id="SSF56784">
    <property type="entry name" value="HAD-like"/>
    <property type="match status" value="1"/>
</dbReference>
<dbReference type="AlphaFoldDB" id="A0A182VYS9"/>
<dbReference type="NCBIfam" id="TIGR01488">
    <property type="entry name" value="HAD-SF-IB"/>
    <property type="match status" value="1"/>
</dbReference>
<dbReference type="InterPro" id="IPR031568">
    <property type="entry name" value="Pet117"/>
</dbReference>
<sequence length="308" mass="34523">MFSSSGRILKRLAVLDFDHTVCEHNTDIVVRDLLGPGGVPPDVQSILRSCGWIPYMQRIFRLLHQNGFKPMDIASAIRGIPEVPGMKSCIANLVRHGFDVIIISDSNSEFIRVWNDYNDIGPYVHTVFTNPARFDSSGLLELRPYHFQTECTLSSKNLCKGKILTEFLRRQHDDRQIEYEKVFYAGDGKNDVCPMLRLGSNGYACARRGFTCHDALQTAIGKLEHPYIAKVLHIMSTAAKLTFVSACIASGSLIAYVHYSQAADRERLHEGVRRDVERQRMKHLAAGVEIESSKNSDLRPSSNGSLPS</sequence>
<comment type="cofactor">
    <cofactor evidence="1">
        <name>Mg(2+)</name>
        <dbReference type="ChEBI" id="CHEBI:18420"/>
    </cofactor>
</comment>
<keyword evidence="5" id="KW-0460">Magnesium</keyword>
<feature type="compositionally biased region" description="Polar residues" evidence="6">
    <location>
        <begin position="298"/>
        <end position="308"/>
    </location>
</feature>
<dbReference type="Proteomes" id="UP000075920">
    <property type="component" value="Unassembled WGS sequence"/>
</dbReference>
<evidence type="ECO:0000256" key="4">
    <source>
        <dbReference type="ARBA" id="ARBA00022801"/>
    </source>
</evidence>
<reference evidence="7" key="2">
    <citation type="submission" date="2020-05" db="UniProtKB">
        <authorList>
            <consortium name="EnsemblMetazoa"/>
        </authorList>
    </citation>
    <scope>IDENTIFICATION</scope>
    <source>
        <strain evidence="7">MINIMUS1</strain>
    </source>
</reference>
<feature type="region of interest" description="Disordered" evidence="6">
    <location>
        <begin position="289"/>
        <end position="308"/>
    </location>
</feature>
<keyword evidence="3" id="KW-0479">Metal-binding</keyword>
<evidence type="ECO:0000313" key="8">
    <source>
        <dbReference type="Proteomes" id="UP000075920"/>
    </source>
</evidence>
<evidence type="ECO:0000256" key="3">
    <source>
        <dbReference type="ARBA" id="ARBA00022723"/>
    </source>
</evidence>
<dbReference type="EnsemblMetazoa" id="AMIN003234-RA">
    <property type="protein sequence ID" value="AMIN003234-PA"/>
    <property type="gene ID" value="AMIN003234"/>
</dbReference>
<dbReference type="PANTHER" id="PTHR20889">
    <property type="entry name" value="PHOSPHATASE, ORPHAN 1, 2"/>
    <property type="match status" value="1"/>
</dbReference>
<dbReference type="GO" id="GO:0046872">
    <property type="term" value="F:metal ion binding"/>
    <property type="evidence" value="ECO:0007669"/>
    <property type="project" value="UniProtKB-KW"/>
</dbReference>
<organism evidence="7 8">
    <name type="scientific">Anopheles minimus</name>
    <dbReference type="NCBI Taxonomy" id="112268"/>
    <lineage>
        <taxon>Eukaryota</taxon>
        <taxon>Metazoa</taxon>
        <taxon>Ecdysozoa</taxon>
        <taxon>Arthropoda</taxon>
        <taxon>Hexapoda</taxon>
        <taxon>Insecta</taxon>
        <taxon>Pterygota</taxon>
        <taxon>Neoptera</taxon>
        <taxon>Endopterygota</taxon>
        <taxon>Diptera</taxon>
        <taxon>Nematocera</taxon>
        <taxon>Culicoidea</taxon>
        <taxon>Culicidae</taxon>
        <taxon>Anophelinae</taxon>
        <taxon>Anopheles</taxon>
    </lineage>
</organism>
<reference evidence="8" key="1">
    <citation type="submission" date="2013-03" db="EMBL/GenBank/DDBJ databases">
        <title>The Genome Sequence of Anopheles minimus MINIMUS1.</title>
        <authorList>
            <consortium name="The Broad Institute Genomics Platform"/>
            <person name="Neafsey D.E."/>
            <person name="Walton C."/>
            <person name="Walker B."/>
            <person name="Young S.K."/>
            <person name="Zeng Q."/>
            <person name="Gargeya S."/>
            <person name="Fitzgerald M."/>
            <person name="Haas B."/>
            <person name="Abouelleil A."/>
            <person name="Allen A.W."/>
            <person name="Alvarado L."/>
            <person name="Arachchi H.M."/>
            <person name="Berlin A.M."/>
            <person name="Chapman S.B."/>
            <person name="Gainer-Dewar J."/>
            <person name="Goldberg J."/>
            <person name="Griggs A."/>
            <person name="Gujja S."/>
            <person name="Hansen M."/>
            <person name="Howarth C."/>
            <person name="Imamovic A."/>
            <person name="Ireland A."/>
            <person name="Larimer J."/>
            <person name="McCowan C."/>
            <person name="Murphy C."/>
            <person name="Pearson M."/>
            <person name="Poon T.W."/>
            <person name="Priest M."/>
            <person name="Roberts A."/>
            <person name="Saif S."/>
            <person name="Shea T."/>
            <person name="Sisk P."/>
            <person name="Sykes S."/>
            <person name="Wortman J."/>
            <person name="Nusbaum C."/>
            <person name="Birren B."/>
        </authorList>
    </citation>
    <scope>NUCLEOTIDE SEQUENCE [LARGE SCALE GENOMIC DNA]</scope>
    <source>
        <strain evidence="8">MINIMUS1</strain>
    </source>
</reference>
<dbReference type="PANTHER" id="PTHR20889:SF12">
    <property type="entry name" value="LP01149P"/>
    <property type="match status" value="1"/>
</dbReference>
<dbReference type="Pfam" id="PF15786">
    <property type="entry name" value="PET117"/>
    <property type="match status" value="1"/>
</dbReference>
<evidence type="ECO:0008006" key="9">
    <source>
        <dbReference type="Google" id="ProtNLM"/>
    </source>
</evidence>
<proteinExistence type="inferred from homology"/>
<dbReference type="VEuPathDB" id="VectorBase:AMIN003234"/>
<dbReference type="InterPro" id="IPR016965">
    <property type="entry name" value="Pase_PHOSPHO-typ"/>
</dbReference>
<keyword evidence="4" id="KW-0378">Hydrolase</keyword>
<protein>
    <recommendedName>
        <fullName evidence="9">Pyridoxal phosphate phosphatase phospho2</fullName>
    </recommendedName>
</protein>
<comment type="similarity">
    <text evidence="2">Belongs to the HAD-like hydrolase superfamily. PHOSPHO family.</text>
</comment>
<evidence type="ECO:0000256" key="5">
    <source>
        <dbReference type="ARBA" id="ARBA00022842"/>
    </source>
</evidence>
<dbReference type="InterPro" id="IPR036412">
    <property type="entry name" value="HAD-like_sf"/>
</dbReference>
<dbReference type="InterPro" id="IPR023214">
    <property type="entry name" value="HAD_sf"/>
</dbReference>
<keyword evidence="8" id="KW-1185">Reference proteome</keyword>
<evidence type="ECO:0000313" key="7">
    <source>
        <dbReference type="EnsemblMetazoa" id="AMIN003234-PA"/>
    </source>
</evidence>
<evidence type="ECO:0000256" key="6">
    <source>
        <dbReference type="SAM" id="MobiDB-lite"/>
    </source>
</evidence>
<dbReference type="NCBIfam" id="TIGR01489">
    <property type="entry name" value="DKMTPPase-SF"/>
    <property type="match status" value="1"/>
</dbReference>
<dbReference type="STRING" id="112268.A0A182VYS9"/>
<dbReference type="InterPro" id="IPR006384">
    <property type="entry name" value="HAD_hydro_PyrdxlP_Pase-like"/>
</dbReference>